<accession>A0ABN9PK28</accession>
<evidence type="ECO:0000256" key="1">
    <source>
        <dbReference type="ARBA" id="ARBA00022837"/>
    </source>
</evidence>
<dbReference type="EMBL" id="CAUYUJ010000781">
    <property type="protein sequence ID" value="CAK0792529.1"/>
    <property type="molecule type" value="Genomic_DNA"/>
</dbReference>
<evidence type="ECO:0000313" key="3">
    <source>
        <dbReference type="EMBL" id="CAK0792529.1"/>
    </source>
</evidence>
<feature type="non-terminal residue" evidence="3">
    <location>
        <position position="60"/>
    </location>
</feature>
<dbReference type="PROSITE" id="PS00018">
    <property type="entry name" value="EF_HAND_1"/>
    <property type="match status" value="1"/>
</dbReference>
<sequence>EMKIGMANFGVSAKMWELDAIMRAFDEDGNGSVDYEEFAEMLETRAKASEPMDQRRSFLR</sequence>
<keyword evidence="1" id="KW-0106">Calcium</keyword>
<protein>
    <recommendedName>
        <fullName evidence="2">EF-hand domain-containing protein</fullName>
    </recommendedName>
</protein>
<gene>
    <name evidence="3" type="ORF">PCOR1329_LOCUS3089</name>
</gene>
<comment type="caution">
    <text evidence="3">The sequence shown here is derived from an EMBL/GenBank/DDBJ whole genome shotgun (WGS) entry which is preliminary data.</text>
</comment>
<proteinExistence type="predicted"/>
<feature type="non-terminal residue" evidence="3">
    <location>
        <position position="1"/>
    </location>
</feature>
<dbReference type="Gene3D" id="1.10.238.10">
    <property type="entry name" value="EF-hand"/>
    <property type="match status" value="1"/>
</dbReference>
<organism evidence="3 4">
    <name type="scientific">Prorocentrum cordatum</name>
    <dbReference type="NCBI Taxonomy" id="2364126"/>
    <lineage>
        <taxon>Eukaryota</taxon>
        <taxon>Sar</taxon>
        <taxon>Alveolata</taxon>
        <taxon>Dinophyceae</taxon>
        <taxon>Prorocentrales</taxon>
        <taxon>Prorocentraceae</taxon>
        <taxon>Prorocentrum</taxon>
    </lineage>
</organism>
<dbReference type="PROSITE" id="PS50222">
    <property type="entry name" value="EF_HAND_2"/>
    <property type="match status" value="1"/>
</dbReference>
<dbReference type="InterPro" id="IPR018247">
    <property type="entry name" value="EF_Hand_1_Ca_BS"/>
</dbReference>
<keyword evidence="4" id="KW-1185">Reference proteome</keyword>
<name>A0ABN9PK28_9DINO</name>
<dbReference type="InterPro" id="IPR011992">
    <property type="entry name" value="EF-hand-dom_pair"/>
</dbReference>
<dbReference type="InterPro" id="IPR002048">
    <property type="entry name" value="EF_hand_dom"/>
</dbReference>
<dbReference type="SMART" id="SM00054">
    <property type="entry name" value="EFh"/>
    <property type="match status" value="1"/>
</dbReference>
<evidence type="ECO:0000313" key="4">
    <source>
        <dbReference type="Proteomes" id="UP001189429"/>
    </source>
</evidence>
<feature type="domain" description="EF-hand" evidence="2">
    <location>
        <begin position="17"/>
        <end position="48"/>
    </location>
</feature>
<evidence type="ECO:0000259" key="2">
    <source>
        <dbReference type="PROSITE" id="PS50222"/>
    </source>
</evidence>
<dbReference type="Pfam" id="PF00036">
    <property type="entry name" value="EF-hand_1"/>
    <property type="match status" value="1"/>
</dbReference>
<dbReference type="SUPFAM" id="SSF47473">
    <property type="entry name" value="EF-hand"/>
    <property type="match status" value="1"/>
</dbReference>
<dbReference type="Proteomes" id="UP001189429">
    <property type="component" value="Unassembled WGS sequence"/>
</dbReference>
<reference evidence="3" key="1">
    <citation type="submission" date="2023-10" db="EMBL/GenBank/DDBJ databases">
        <authorList>
            <person name="Chen Y."/>
            <person name="Shah S."/>
            <person name="Dougan E. K."/>
            <person name="Thang M."/>
            <person name="Chan C."/>
        </authorList>
    </citation>
    <scope>NUCLEOTIDE SEQUENCE [LARGE SCALE GENOMIC DNA]</scope>
</reference>